<reference evidence="14 15" key="2">
    <citation type="submission" date="2018-10" db="EMBL/GenBank/DDBJ databases">
        <title>Detection and isolation of Mycoplasma hominis as a predominant microorganism from pelvic cavity of patient with salpingitis and tubo-ovarian abscess.</title>
        <authorList>
            <person name="Guschin A.E."/>
            <person name="Khayrullina G.A."/>
            <person name="Rakovskaya I.V."/>
            <person name="Shelenkov A.A."/>
            <person name="Shagin D.A."/>
        </authorList>
    </citation>
    <scope>NUCLEOTIDE SEQUENCE [LARGE SCALE GENOMIC DNA]</scope>
    <source>
        <strain evidence="15">TOA</strain>
    </source>
</reference>
<dbReference type="PANTHER" id="PTHR33445">
    <property type="entry name" value="ATP SYNTHASE SUBUNIT B', CHLOROPLASTIC"/>
    <property type="match status" value="1"/>
</dbReference>
<dbReference type="RefSeq" id="WP_012855301.1">
    <property type="nucleotide sequence ID" value="NZ_CP009677.1"/>
</dbReference>
<dbReference type="Proteomes" id="UP000029712">
    <property type="component" value="Chromosome"/>
</dbReference>
<dbReference type="GO" id="GO:0046933">
    <property type="term" value="F:proton-transporting ATP synthase activity, rotational mechanism"/>
    <property type="evidence" value="ECO:0007669"/>
    <property type="project" value="UniProtKB-UniRule"/>
</dbReference>
<dbReference type="AlphaFoldDB" id="A0A2K9YSQ0"/>
<dbReference type="GO" id="GO:0046961">
    <property type="term" value="F:proton-transporting ATPase activity, rotational mechanism"/>
    <property type="evidence" value="ECO:0007669"/>
    <property type="project" value="TreeGrafter"/>
</dbReference>
<keyword evidence="8 12" id="KW-0472">Membrane</keyword>
<keyword evidence="2 12" id="KW-0813">Transport</keyword>
<evidence type="ECO:0000256" key="3">
    <source>
        <dbReference type="ARBA" id="ARBA00022547"/>
    </source>
</evidence>
<dbReference type="GO" id="GO:0012505">
    <property type="term" value="C:endomembrane system"/>
    <property type="evidence" value="ECO:0007669"/>
    <property type="project" value="UniProtKB-SubCell"/>
</dbReference>
<comment type="function">
    <text evidence="12">Component of the F(0) channel, it forms part of the peripheral stalk, linking F(1) to F(0).</text>
</comment>
<dbReference type="PANTHER" id="PTHR33445:SF2">
    <property type="entry name" value="ATP SYNTHASE SUBUNIT B', CHLOROPLASTIC"/>
    <property type="match status" value="1"/>
</dbReference>
<gene>
    <name evidence="12" type="primary">atpF</name>
    <name evidence="14" type="ORF">KN71_000240</name>
</gene>
<feature type="transmembrane region" description="Helical" evidence="12">
    <location>
        <begin position="42"/>
        <end position="64"/>
    </location>
</feature>
<sequence length="193" mass="21673">MFQNFANLLSQSQNAIAAAKPSASAKIAEELNKTFNGLTFNWPFFVFSLISLGLVVLIITLLVYKPIKKLIKNRQELIQKNIDTSILAKENALKVQEENDKKIIEANNQAALIINHAKSESERIVNASTIAAKKQSELLLDQAQILINKKQSELEQAQKKIIVENAVELAKKIIGREIRNEDNIKLINEVLED</sequence>
<evidence type="ECO:0000256" key="10">
    <source>
        <dbReference type="ARBA" id="ARBA00025198"/>
    </source>
</evidence>
<comment type="function">
    <text evidence="10 12">F(1)F(0) ATP synthase produces ATP from ADP in the presence of a proton or sodium gradient. F-type ATPases consist of two structural domains, F(1) containing the extramembraneous catalytic core and F(0) containing the membrane proton channel, linked together by a central stalk and a peripheral stalk. During catalysis, ATP synthesis in the catalytic domain of F(1) is coupled via a rotary mechanism of the central stalk subunits to proton translocation.</text>
</comment>
<dbReference type="HAMAP" id="MF_01398">
    <property type="entry name" value="ATP_synth_b_bprime"/>
    <property type="match status" value="1"/>
</dbReference>
<dbReference type="GeneID" id="89679090"/>
<keyword evidence="12" id="KW-1003">Cell membrane</keyword>
<dbReference type="InterPro" id="IPR050059">
    <property type="entry name" value="ATP_synthase_B_chain"/>
</dbReference>
<keyword evidence="5 12" id="KW-0375">Hydrogen ion transport</keyword>
<name>A0A2K9YSQ0_METHO</name>
<evidence type="ECO:0000256" key="9">
    <source>
        <dbReference type="ARBA" id="ARBA00023310"/>
    </source>
</evidence>
<dbReference type="CDD" id="cd06503">
    <property type="entry name" value="ATP-synt_Fo_b"/>
    <property type="match status" value="1"/>
</dbReference>
<dbReference type="InterPro" id="IPR002146">
    <property type="entry name" value="ATP_synth_b/b'su_bac/chlpt"/>
</dbReference>
<evidence type="ECO:0000256" key="1">
    <source>
        <dbReference type="ARBA" id="ARBA00005513"/>
    </source>
</evidence>
<evidence type="ECO:0000256" key="5">
    <source>
        <dbReference type="ARBA" id="ARBA00022781"/>
    </source>
</evidence>
<protein>
    <recommendedName>
        <fullName evidence="12">ATP synthase subunit b</fullName>
    </recommendedName>
    <alternativeName>
        <fullName evidence="12">ATP synthase F(0) sector subunit b</fullName>
    </alternativeName>
    <alternativeName>
        <fullName evidence="12">ATPase subunit I</fullName>
    </alternativeName>
    <alternativeName>
        <fullName evidence="12">F-type ATPase subunit b</fullName>
        <shortName evidence="12">F-ATPase subunit b</shortName>
    </alternativeName>
</protein>
<keyword evidence="7 12" id="KW-0406">Ion transport</keyword>
<comment type="similarity">
    <text evidence="1 12 13">Belongs to the ATPase B chain family.</text>
</comment>
<evidence type="ECO:0000313" key="15">
    <source>
        <dbReference type="Proteomes" id="UP000029712"/>
    </source>
</evidence>
<keyword evidence="3 12" id="KW-0138">CF(0)</keyword>
<keyword evidence="9 12" id="KW-0066">ATP synthesis</keyword>
<accession>A0A2K9YSQ0</accession>
<evidence type="ECO:0000256" key="7">
    <source>
        <dbReference type="ARBA" id="ARBA00023065"/>
    </source>
</evidence>
<evidence type="ECO:0000256" key="4">
    <source>
        <dbReference type="ARBA" id="ARBA00022692"/>
    </source>
</evidence>
<keyword evidence="4 12" id="KW-0812">Transmembrane</keyword>
<evidence type="ECO:0000313" key="14">
    <source>
        <dbReference type="EMBL" id="AYN65151.1"/>
    </source>
</evidence>
<reference evidence="14 15" key="1">
    <citation type="submission" date="2014-08" db="EMBL/GenBank/DDBJ databases">
        <authorList>
            <person name="Kuleshov K."/>
            <person name="Dedkov V."/>
            <person name="Markelov M."/>
            <person name="Pimkina E."/>
        </authorList>
    </citation>
    <scope>NUCLEOTIDE SEQUENCE [LARGE SCALE GENOMIC DNA]</scope>
    <source>
        <strain evidence="15">TOA</strain>
    </source>
</reference>
<dbReference type="Pfam" id="PF00430">
    <property type="entry name" value="ATP-synt_B"/>
    <property type="match status" value="1"/>
</dbReference>
<evidence type="ECO:0000256" key="2">
    <source>
        <dbReference type="ARBA" id="ARBA00022448"/>
    </source>
</evidence>
<keyword evidence="6 12" id="KW-1133">Transmembrane helix</keyword>
<proteinExistence type="inferred from homology"/>
<dbReference type="GO" id="GO:0045259">
    <property type="term" value="C:proton-transporting ATP synthase complex"/>
    <property type="evidence" value="ECO:0007669"/>
    <property type="project" value="UniProtKB-KW"/>
</dbReference>
<evidence type="ECO:0000256" key="11">
    <source>
        <dbReference type="ARBA" id="ARBA00037847"/>
    </source>
</evidence>
<dbReference type="EMBL" id="CP033021">
    <property type="protein sequence ID" value="AYN65151.1"/>
    <property type="molecule type" value="Genomic_DNA"/>
</dbReference>
<evidence type="ECO:0000256" key="8">
    <source>
        <dbReference type="ARBA" id="ARBA00023136"/>
    </source>
</evidence>
<dbReference type="GO" id="GO:0005886">
    <property type="term" value="C:plasma membrane"/>
    <property type="evidence" value="ECO:0007669"/>
    <property type="project" value="UniProtKB-SubCell"/>
</dbReference>
<comment type="subcellular location">
    <subcellularLocation>
        <location evidence="12">Cell membrane</location>
        <topology evidence="12">Single-pass membrane protein</topology>
    </subcellularLocation>
    <subcellularLocation>
        <location evidence="11">Endomembrane system</location>
        <topology evidence="11">Single-pass membrane protein</topology>
    </subcellularLocation>
</comment>
<evidence type="ECO:0000256" key="13">
    <source>
        <dbReference type="RuleBase" id="RU003848"/>
    </source>
</evidence>
<organism evidence="14 15">
    <name type="scientific">Metamycoplasma hominis</name>
    <name type="common">Mycoplasma hominis</name>
    <dbReference type="NCBI Taxonomy" id="2098"/>
    <lineage>
        <taxon>Bacteria</taxon>
        <taxon>Bacillati</taxon>
        <taxon>Mycoplasmatota</taxon>
        <taxon>Mycoplasmoidales</taxon>
        <taxon>Metamycoplasmataceae</taxon>
        <taxon>Metamycoplasma</taxon>
    </lineage>
</organism>
<dbReference type="OMA" id="ITYFVYR"/>
<evidence type="ECO:0000256" key="12">
    <source>
        <dbReference type="HAMAP-Rule" id="MF_01398"/>
    </source>
</evidence>
<evidence type="ECO:0000256" key="6">
    <source>
        <dbReference type="ARBA" id="ARBA00022989"/>
    </source>
</evidence>
<comment type="subunit">
    <text evidence="12">F-type ATPases have 2 components, F(1) - the catalytic core - and F(0) - the membrane proton channel. F(1) has five subunits: alpha(3), beta(3), gamma(1), delta(1), epsilon(1). F(0) has three main subunits: a(1), b(2) and c(10-14). The alpha and beta chains form an alternating ring which encloses part of the gamma chain. F(1) is attached to F(0) by a central stalk formed by the gamma and epsilon chains, while a peripheral stalk is formed by the delta and b chains.</text>
</comment>
<dbReference type="OrthoDB" id="400556at2"/>